<organism evidence="1 2">
    <name type="scientific">Citrullus colocynthis</name>
    <name type="common">colocynth</name>
    <dbReference type="NCBI Taxonomy" id="252529"/>
    <lineage>
        <taxon>Eukaryota</taxon>
        <taxon>Viridiplantae</taxon>
        <taxon>Streptophyta</taxon>
        <taxon>Embryophyta</taxon>
        <taxon>Tracheophyta</taxon>
        <taxon>Spermatophyta</taxon>
        <taxon>Magnoliopsida</taxon>
        <taxon>eudicotyledons</taxon>
        <taxon>Gunneridae</taxon>
        <taxon>Pentapetalae</taxon>
        <taxon>rosids</taxon>
        <taxon>fabids</taxon>
        <taxon>Cucurbitales</taxon>
        <taxon>Cucurbitaceae</taxon>
        <taxon>Benincaseae</taxon>
        <taxon>Citrullus</taxon>
    </lineage>
</organism>
<gene>
    <name evidence="1" type="ORF">CITCOLO1_LOCUS15327</name>
</gene>
<protein>
    <submittedName>
        <fullName evidence="1">Uncharacterized protein</fullName>
    </submittedName>
</protein>
<accession>A0ABP0YU79</accession>
<sequence>MPLKQETKNVGFPNPPHSTLCSSSSYVGTPDGVLTVTFNHTSLGTWHHFSRWIKGNCQYSSPFYAEQSTFLPTFSVANAENGGLLTSVISLKINPNLNASLQEDSPFTPFFRVKRSQFSKAMVVHYGENGNQL</sequence>
<dbReference type="EMBL" id="OZ021739">
    <property type="protein sequence ID" value="CAK9323155.1"/>
    <property type="molecule type" value="Genomic_DNA"/>
</dbReference>
<evidence type="ECO:0000313" key="2">
    <source>
        <dbReference type="Proteomes" id="UP001642487"/>
    </source>
</evidence>
<name>A0ABP0YU79_9ROSI</name>
<proteinExistence type="predicted"/>
<keyword evidence="2" id="KW-1185">Reference proteome</keyword>
<dbReference type="Proteomes" id="UP001642487">
    <property type="component" value="Chromosome 5"/>
</dbReference>
<evidence type="ECO:0000313" key="1">
    <source>
        <dbReference type="EMBL" id="CAK9323155.1"/>
    </source>
</evidence>
<reference evidence="1 2" key="1">
    <citation type="submission" date="2024-03" db="EMBL/GenBank/DDBJ databases">
        <authorList>
            <person name="Gkanogiannis A."/>
            <person name="Becerra Lopez-Lavalle L."/>
        </authorList>
    </citation>
    <scope>NUCLEOTIDE SEQUENCE [LARGE SCALE GENOMIC DNA]</scope>
</reference>